<evidence type="ECO:0000313" key="2">
    <source>
        <dbReference type="EMBL" id="KAF1930510.1"/>
    </source>
</evidence>
<feature type="compositionally biased region" description="Basic and acidic residues" evidence="1">
    <location>
        <begin position="156"/>
        <end position="167"/>
    </location>
</feature>
<keyword evidence="3" id="KW-1185">Reference proteome</keyword>
<evidence type="ECO:0000256" key="1">
    <source>
        <dbReference type="SAM" id="MobiDB-lite"/>
    </source>
</evidence>
<accession>A0A6A5RT27</accession>
<dbReference type="OrthoDB" id="10597487at2759"/>
<reference evidence="2" key="1">
    <citation type="journal article" date="2020" name="Stud. Mycol.">
        <title>101 Dothideomycetes genomes: a test case for predicting lifestyles and emergence of pathogens.</title>
        <authorList>
            <person name="Haridas S."/>
            <person name="Albert R."/>
            <person name="Binder M."/>
            <person name="Bloem J."/>
            <person name="Labutti K."/>
            <person name="Salamov A."/>
            <person name="Andreopoulos B."/>
            <person name="Baker S."/>
            <person name="Barry K."/>
            <person name="Bills G."/>
            <person name="Bluhm B."/>
            <person name="Cannon C."/>
            <person name="Castanera R."/>
            <person name="Culley D."/>
            <person name="Daum C."/>
            <person name="Ezra D."/>
            <person name="Gonzalez J."/>
            <person name="Henrissat B."/>
            <person name="Kuo A."/>
            <person name="Liang C."/>
            <person name="Lipzen A."/>
            <person name="Lutzoni F."/>
            <person name="Magnuson J."/>
            <person name="Mondo S."/>
            <person name="Nolan M."/>
            <person name="Ohm R."/>
            <person name="Pangilinan J."/>
            <person name="Park H.-J."/>
            <person name="Ramirez L."/>
            <person name="Alfaro M."/>
            <person name="Sun H."/>
            <person name="Tritt A."/>
            <person name="Yoshinaga Y."/>
            <person name="Zwiers L.-H."/>
            <person name="Turgeon B."/>
            <person name="Goodwin S."/>
            <person name="Spatafora J."/>
            <person name="Crous P."/>
            <person name="Grigoriev I."/>
        </authorList>
    </citation>
    <scope>NUCLEOTIDE SEQUENCE</scope>
    <source>
        <strain evidence="2">CBS 183.55</strain>
    </source>
</reference>
<organism evidence="2 3">
    <name type="scientific">Didymella exigua CBS 183.55</name>
    <dbReference type="NCBI Taxonomy" id="1150837"/>
    <lineage>
        <taxon>Eukaryota</taxon>
        <taxon>Fungi</taxon>
        <taxon>Dikarya</taxon>
        <taxon>Ascomycota</taxon>
        <taxon>Pezizomycotina</taxon>
        <taxon>Dothideomycetes</taxon>
        <taxon>Pleosporomycetidae</taxon>
        <taxon>Pleosporales</taxon>
        <taxon>Pleosporineae</taxon>
        <taxon>Didymellaceae</taxon>
        <taxon>Didymella</taxon>
    </lineage>
</organism>
<dbReference type="EMBL" id="ML978963">
    <property type="protein sequence ID" value="KAF1930510.1"/>
    <property type="molecule type" value="Genomic_DNA"/>
</dbReference>
<name>A0A6A5RT27_9PLEO</name>
<sequence length="198" mass="21630">MHNQPCPRIRSPSKGLTSTKSALAECIQSKISGHDEMVPRDYTSVAGVCCIRPTSPSSDPGDGSQHGLARRSGLSARLRRLPHGPEPQIWEEVWYAASRGLLGLKVSRYTTCAAQRRKGSRGLATCASPAYVPHLQLAFVEALMTVAFSCRSRLEKSMSAPRSREPPESLALHKSSTDQRESSRPLCTSRTIVSDWPS</sequence>
<dbReference type="Proteomes" id="UP000800082">
    <property type="component" value="Unassembled WGS sequence"/>
</dbReference>
<dbReference type="AlphaFoldDB" id="A0A6A5RT27"/>
<protein>
    <submittedName>
        <fullName evidence="2">Uncharacterized protein</fullName>
    </submittedName>
</protein>
<feature type="region of interest" description="Disordered" evidence="1">
    <location>
        <begin position="156"/>
        <end position="198"/>
    </location>
</feature>
<feature type="compositionally biased region" description="Polar residues" evidence="1">
    <location>
        <begin position="185"/>
        <end position="198"/>
    </location>
</feature>
<dbReference type="GeneID" id="54347445"/>
<evidence type="ECO:0000313" key="3">
    <source>
        <dbReference type="Proteomes" id="UP000800082"/>
    </source>
</evidence>
<dbReference type="RefSeq" id="XP_033450758.1">
    <property type="nucleotide sequence ID" value="XM_033589797.1"/>
</dbReference>
<gene>
    <name evidence="2" type="ORF">M421DRAFT_375821</name>
</gene>
<proteinExistence type="predicted"/>